<evidence type="ECO:0000313" key="2">
    <source>
        <dbReference type="Proteomes" id="UP000649739"/>
    </source>
</evidence>
<dbReference type="EMBL" id="BMQB01000001">
    <property type="protein sequence ID" value="GGJ75967.1"/>
    <property type="molecule type" value="Genomic_DNA"/>
</dbReference>
<dbReference type="RefSeq" id="WP_189168114.1">
    <property type="nucleotide sequence ID" value="NZ_BMQB01000001.1"/>
</dbReference>
<name>A0A8J3B3G4_9ACTN</name>
<dbReference type="AlphaFoldDB" id="A0A8J3B3G4"/>
<evidence type="ECO:0000313" key="1">
    <source>
        <dbReference type="EMBL" id="GGJ75967.1"/>
    </source>
</evidence>
<organism evidence="1 2">
    <name type="scientific">Pilimelia anulata</name>
    <dbReference type="NCBI Taxonomy" id="53371"/>
    <lineage>
        <taxon>Bacteria</taxon>
        <taxon>Bacillati</taxon>
        <taxon>Actinomycetota</taxon>
        <taxon>Actinomycetes</taxon>
        <taxon>Micromonosporales</taxon>
        <taxon>Micromonosporaceae</taxon>
        <taxon>Pilimelia</taxon>
    </lineage>
</organism>
<dbReference type="InterPro" id="IPR038765">
    <property type="entry name" value="Papain-like_cys_pep_sf"/>
</dbReference>
<reference evidence="1" key="2">
    <citation type="submission" date="2020-09" db="EMBL/GenBank/DDBJ databases">
        <authorList>
            <person name="Sun Q."/>
            <person name="Ohkuma M."/>
        </authorList>
    </citation>
    <scope>NUCLEOTIDE SEQUENCE</scope>
    <source>
        <strain evidence="1">JCM 3090</strain>
    </source>
</reference>
<reference evidence="1" key="1">
    <citation type="journal article" date="2014" name="Int. J. Syst. Evol. Microbiol.">
        <title>Complete genome sequence of Corynebacterium casei LMG S-19264T (=DSM 44701T), isolated from a smear-ripened cheese.</title>
        <authorList>
            <consortium name="US DOE Joint Genome Institute (JGI-PGF)"/>
            <person name="Walter F."/>
            <person name="Albersmeier A."/>
            <person name="Kalinowski J."/>
            <person name="Ruckert C."/>
        </authorList>
    </citation>
    <scope>NUCLEOTIDE SEQUENCE</scope>
    <source>
        <strain evidence="1">JCM 3090</strain>
    </source>
</reference>
<comment type="caution">
    <text evidence="1">The sequence shown here is derived from an EMBL/GenBank/DDBJ whole genome shotgun (WGS) entry which is preliminary data.</text>
</comment>
<gene>
    <name evidence="1" type="ORF">GCM10010123_02410</name>
</gene>
<dbReference type="Gene3D" id="3.90.1720.10">
    <property type="entry name" value="endopeptidase domain like (from Nostoc punctiforme)"/>
    <property type="match status" value="1"/>
</dbReference>
<accession>A0A8J3B3G4</accession>
<dbReference type="Proteomes" id="UP000649739">
    <property type="component" value="Unassembled WGS sequence"/>
</dbReference>
<protein>
    <submittedName>
        <fullName evidence="1">Uncharacterized protein</fullName>
    </submittedName>
</protein>
<dbReference type="SUPFAM" id="SSF54001">
    <property type="entry name" value="Cysteine proteinases"/>
    <property type="match status" value="1"/>
</dbReference>
<proteinExistence type="predicted"/>
<sequence length="161" mass="17836">MTDGTGGHPTAISRRAVLARARAWWLRRDALTYSQEEADAIAGPDGTHRYRLDCSGFVSMALDLRHGTGPDTDELATDRWTTPIPRSALRPGDLLDNVEGPFAEHHVLLFAAWRAHPIGFAFYHFGGGGLEHCPHATFTQPMLANHPADHYRALRPHHVTD</sequence>
<keyword evidence="2" id="KW-1185">Reference proteome</keyword>